<evidence type="ECO:0000313" key="2">
    <source>
        <dbReference type="Proteomes" id="UP000325636"/>
    </source>
</evidence>
<gene>
    <name evidence="1" type="ORF">EZJ55_18205</name>
</gene>
<dbReference type="Proteomes" id="UP000325636">
    <property type="component" value="Unassembled WGS sequence"/>
</dbReference>
<dbReference type="EMBL" id="SRLN01000012">
    <property type="protein sequence ID" value="KAB0242192.1"/>
    <property type="molecule type" value="Genomic_DNA"/>
</dbReference>
<sequence length="73" mass="8426">MCPLCLEWFLPLTRRQDCILEYILPTKSKRASSLLRVCLINLKSLLDNIFRFFCNQKVPTIGVIGGKIQVLFP</sequence>
<comment type="caution">
    <text evidence="1">The sequence shown here is derived from an EMBL/GenBank/DDBJ whole genome shotgun (WGS) entry which is preliminary data.</text>
</comment>
<evidence type="ECO:0000313" key="1">
    <source>
        <dbReference type="EMBL" id="KAB0242192.1"/>
    </source>
</evidence>
<name>A0A5J5LX36_MICAE</name>
<organism evidence="1 2">
    <name type="scientific">Microcystis aeruginosa EAWAG127a</name>
    <dbReference type="NCBI Taxonomy" id="2529855"/>
    <lineage>
        <taxon>Bacteria</taxon>
        <taxon>Bacillati</taxon>
        <taxon>Cyanobacteriota</taxon>
        <taxon>Cyanophyceae</taxon>
        <taxon>Oscillatoriophycideae</taxon>
        <taxon>Chroococcales</taxon>
        <taxon>Microcystaceae</taxon>
        <taxon>Microcystis</taxon>
    </lineage>
</organism>
<proteinExistence type="predicted"/>
<accession>A0A5J5LX36</accession>
<protein>
    <submittedName>
        <fullName evidence="1">Uncharacterized protein</fullName>
    </submittedName>
</protein>
<dbReference type="AlphaFoldDB" id="A0A5J5LX36"/>
<reference evidence="2" key="1">
    <citation type="submission" date="2019-04" db="EMBL/GenBank/DDBJ databases">
        <title>Microviridin 1777: A Toxic Chymotrypsin Inhibitor Discovered by a Metabologenomic Approach.</title>
        <authorList>
            <person name="Sieber S."/>
            <person name="Grendelmeier S.M."/>
            <person name="Harris L.A."/>
            <person name="Mitchell D.A."/>
            <person name="Gademann K."/>
        </authorList>
    </citation>
    <scope>NUCLEOTIDE SEQUENCE [LARGE SCALE GENOMIC DNA]</scope>
    <source>
        <strain evidence="2">EAWAG127a</strain>
    </source>
</reference>